<dbReference type="EMBL" id="CP060131">
    <property type="protein sequence ID" value="QNG51914.1"/>
    <property type="molecule type" value="Genomic_DNA"/>
</dbReference>
<dbReference type="Proteomes" id="UP000515728">
    <property type="component" value="Chromosome"/>
</dbReference>
<keyword evidence="3" id="KW-1185">Reference proteome</keyword>
<evidence type="ECO:0000313" key="2">
    <source>
        <dbReference type="EMBL" id="QNG51914.1"/>
    </source>
</evidence>
<evidence type="ECO:0000259" key="1">
    <source>
        <dbReference type="SMART" id="SM00943"/>
    </source>
</evidence>
<gene>
    <name evidence="2" type="ORF">H6H00_28115</name>
</gene>
<sequence>MHDRIRQEPGRPTAAHRDARAAPLGTGLRHGARAPAVSAEPLGRLARAALHAAGLGWPVFPVRPRAKVPAITGWEDAATTDPDQITEWWLRPWNIGLATGRAGLLVVDLDRDGLDPPGEWAGLRDGAEVLARLAAAAGEPLPVTYTVVTPSGGRHLYFHQPNGATLRNTQGALGWCIDTRGHGGYVLAAGSRLTAGSYRELRRPVVQLPCWLAAALTPRPESNSPATTSLYVDELALSGWRAQAYLRAVVEGERRNVAAALVGQRHCTLLRAARRLGQWVGGGALTAHEARAVLTDAANHFLGVEGYTARQVDRDITDGLAYGARRPRHRLPHLIAADE</sequence>
<dbReference type="SMART" id="SM00943">
    <property type="entry name" value="Prim-Pol"/>
    <property type="match status" value="1"/>
</dbReference>
<protein>
    <submittedName>
        <fullName evidence="2">Bifunctional DNA primase/polymerase</fullName>
    </submittedName>
</protein>
<dbReference type="Pfam" id="PF09250">
    <property type="entry name" value="Prim-Pol"/>
    <property type="match status" value="1"/>
</dbReference>
<name>A0A7G7MGK3_9PSEU</name>
<dbReference type="AlphaFoldDB" id="A0A7G7MGK3"/>
<feature type="domain" description="DNA primase/polymerase bifunctional N-terminal" evidence="1">
    <location>
        <begin position="49"/>
        <end position="212"/>
    </location>
</feature>
<dbReference type="CDD" id="cd04859">
    <property type="entry name" value="Prim_Pol"/>
    <property type="match status" value="1"/>
</dbReference>
<accession>A0A7G7MGK3</accession>
<proteinExistence type="predicted"/>
<dbReference type="SUPFAM" id="SSF56747">
    <property type="entry name" value="Prim-pol domain"/>
    <property type="match status" value="1"/>
</dbReference>
<evidence type="ECO:0000313" key="3">
    <source>
        <dbReference type="Proteomes" id="UP000515728"/>
    </source>
</evidence>
<dbReference type="KEGG" id="ppel:H6H00_28115"/>
<reference evidence="2 3" key="1">
    <citation type="submission" date="2020-08" db="EMBL/GenBank/DDBJ databases">
        <authorList>
            <person name="Mo P."/>
        </authorList>
    </citation>
    <scope>NUCLEOTIDE SEQUENCE [LARGE SCALE GENOMIC DNA]</scope>
    <source>
        <strain evidence="2 3">CGMCC 4.1532</strain>
    </source>
</reference>
<organism evidence="2 3">
    <name type="scientific">Pseudonocardia petroleophila</name>
    <dbReference type="NCBI Taxonomy" id="37331"/>
    <lineage>
        <taxon>Bacteria</taxon>
        <taxon>Bacillati</taxon>
        <taxon>Actinomycetota</taxon>
        <taxon>Actinomycetes</taxon>
        <taxon>Pseudonocardiales</taxon>
        <taxon>Pseudonocardiaceae</taxon>
        <taxon>Pseudonocardia</taxon>
    </lineage>
</organism>
<dbReference type="InterPro" id="IPR015330">
    <property type="entry name" value="DNA_primase/pol_bifunc_N"/>
</dbReference>